<evidence type="ECO:0000313" key="1">
    <source>
        <dbReference type="EMBL" id="KUK61638.1"/>
    </source>
</evidence>
<dbReference type="Gene3D" id="3.30.160.250">
    <property type="match status" value="1"/>
</dbReference>
<dbReference type="EMBL" id="LGGD01000113">
    <property type="protein sequence ID" value="KUK61638.1"/>
    <property type="molecule type" value="Genomic_DNA"/>
</dbReference>
<comment type="caution">
    <text evidence="1">The sequence shown here is derived from an EMBL/GenBank/DDBJ whole genome shotgun (WGS) entry which is preliminary data.</text>
</comment>
<dbReference type="AlphaFoldDB" id="A0A101GND4"/>
<protein>
    <submittedName>
        <fullName evidence="1">Uncharacterized protein family (UPF0150)</fullName>
    </submittedName>
</protein>
<dbReference type="Proteomes" id="UP000054323">
    <property type="component" value="Unassembled WGS sequence"/>
</dbReference>
<dbReference type="InterPro" id="IPR035069">
    <property type="entry name" value="TTHA1013/TTHA0281-like"/>
</dbReference>
<evidence type="ECO:0000313" key="2">
    <source>
        <dbReference type="Proteomes" id="UP000054323"/>
    </source>
</evidence>
<feature type="non-terminal residue" evidence="1">
    <location>
        <position position="29"/>
    </location>
</feature>
<organism evidence="1 2">
    <name type="scientific">Methanoculleus marisnigri</name>
    <dbReference type="NCBI Taxonomy" id="2198"/>
    <lineage>
        <taxon>Archaea</taxon>
        <taxon>Methanobacteriati</taxon>
        <taxon>Methanobacteriota</taxon>
        <taxon>Stenosarchaea group</taxon>
        <taxon>Methanomicrobia</taxon>
        <taxon>Methanomicrobiales</taxon>
        <taxon>Methanomicrobiaceae</taxon>
        <taxon>Methanoculleus</taxon>
    </lineage>
</organism>
<dbReference type="SUPFAM" id="SSF143100">
    <property type="entry name" value="TTHA1013/TTHA0281-like"/>
    <property type="match status" value="1"/>
</dbReference>
<proteinExistence type="predicted"/>
<sequence length="29" mass="3145">MEFTVVIQKAEEGGFWAEVPALPGCYSQG</sequence>
<gene>
    <name evidence="1" type="ORF">XD82_1015</name>
</gene>
<accession>A0A101GND4</accession>
<reference evidence="2" key="1">
    <citation type="journal article" date="2015" name="MBio">
        <title>Genome-Resolved Metagenomic Analysis Reveals Roles for Candidate Phyla and Other Microbial Community Members in Biogeochemical Transformations in Oil Reservoirs.</title>
        <authorList>
            <person name="Hu P."/>
            <person name="Tom L."/>
            <person name="Singh A."/>
            <person name="Thomas B.C."/>
            <person name="Baker B.J."/>
            <person name="Piceno Y.M."/>
            <person name="Andersen G.L."/>
            <person name="Banfield J.F."/>
        </authorList>
    </citation>
    <scope>NUCLEOTIDE SEQUENCE [LARGE SCALE GENOMIC DNA]</scope>
</reference>
<name>A0A101GND4_9EURY</name>